<dbReference type="Pfam" id="PF13628">
    <property type="entry name" value="DUF4142"/>
    <property type="match status" value="1"/>
</dbReference>
<evidence type="ECO:0000313" key="3">
    <source>
        <dbReference type="Proteomes" id="UP000651271"/>
    </source>
</evidence>
<feature type="domain" description="DUF4142" evidence="1">
    <location>
        <begin position="24"/>
        <end position="113"/>
    </location>
</feature>
<protein>
    <submittedName>
        <fullName evidence="2">DUF4142 domain-containing protein</fullName>
    </submittedName>
</protein>
<name>A0ABR7YGT7_9SPHI</name>
<evidence type="ECO:0000259" key="1">
    <source>
        <dbReference type="Pfam" id="PF13628"/>
    </source>
</evidence>
<dbReference type="Proteomes" id="UP000651271">
    <property type="component" value="Unassembled WGS sequence"/>
</dbReference>
<accession>A0ABR7YGT7</accession>
<organism evidence="2 3">
    <name type="scientific">Sphingobacterium litopenaei</name>
    <dbReference type="NCBI Taxonomy" id="2763500"/>
    <lineage>
        <taxon>Bacteria</taxon>
        <taxon>Pseudomonadati</taxon>
        <taxon>Bacteroidota</taxon>
        <taxon>Sphingobacteriia</taxon>
        <taxon>Sphingobacteriales</taxon>
        <taxon>Sphingobacteriaceae</taxon>
        <taxon>Sphingobacterium</taxon>
    </lineage>
</organism>
<sequence>MKKINVLLVLILGIVLMGFKQQDPAAIIQKVYHDNLKEIMMATFAKDKLSTDELKNYATILIQDHEAMGDELTQFANELSVDLSGIKIDESKMPLDSLQALPAGQIDAWFKAKQ</sequence>
<proteinExistence type="predicted"/>
<dbReference type="EMBL" id="JACOIJ010000030">
    <property type="protein sequence ID" value="MBD1430523.1"/>
    <property type="molecule type" value="Genomic_DNA"/>
</dbReference>
<dbReference type="RefSeq" id="WP_190302655.1">
    <property type="nucleotide sequence ID" value="NZ_JACOIJ010000030.1"/>
</dbReference>
<keyword evidence="3" id="KW-1185">Reference proteome</keyword>
<reference evidence="2 3" key="1">
    <citation type="submission" date="2020-08" db="EMBL/GenBank/DDBJ databases">
        <title>Sphingobacterium sp. DN04309 isolated from aquaculture water.</title>
        <authorList>
            <person name="Zhang M."/>
        </authorList>
    </citation>
    <scope>NUCLEOTIDE SEQUENCE [LARGE SCALE GENOMIC DNA]</scope>
    <source>
        <strain evidence="2 3">DN04309</strain>
    </source>
</reference>
<evidence type="ECO:0000313" key="2">
    <source>
        <dbReference type="EMBL" id="MBD1430523.1"/>
    </source>
</evidence>
<gene>
    <name evidence="2" type="ORF">H8B04_13285</name>
</gene>
<comment type="caution">
    <text evidence="2">The sequence shown here is derived from an EMBL/GenBank/DDBJ whole genome shotgun (WGS) entry which is preliminary data.</text>
</comment>
<dbReference type="InterPro" id="IPR025419">
    <property type="entry name" value="DUF4142"/>
</dbReference>